<feature type="domain" description="LysM" evidence="1">
    <location>
        <begin position="162"/>
        <end position="214"/>
    </location>
</feature>
<accession>A0A7T3RCE9</accession>
<protein>
    <recommendedName>
        <fullName evidence="1">LysM domain-containing protein</fullName>
    </recommendedName>
</protein>
<organism evidence="2 3">
    <name type="scientific">Treponema peruense</name>
    <dbReference type="NCBI Taxonomy" id="2787628"/>
    <lineage>
        <taxon>Bacteria</taxon>
        <taxon>Pseudomonadati</taxon>
        <taxon>Spirochaetota</taxon>
        <taxon>Spirochaetia</taxon>
        <taxon>Spirochaetales</taxon>
        <taxon>Treponemataceae</taxon>
        <taxon>Treponema</taxon>
    </lineage>
</organism>
<dbReference type="PANTHER" id="PTHR34700:SF4">
    <property type="entry name" value="PHAGE-LIKE ELEMENT PBSX PROTEIN XKDP"/>
    <property type="match status" value="1"/>
</dbReference>
<gene>
    <name evidence="2" type="ORF">IWA51_09720</name>
</gene>
<dbReference type="EMBL" id="CP064936">
    <property type="protein sequence ID" value="QQA00539.1"/>
    <property type="molecule type" value="Genomic_DNA"/>
</dbReference>
<keyword evidence="3" id="KW-1185">Reference proteome</keyword>
<sequence>MQINKKCFLAVYLIFSIAKCFSEICMNENTFRNFLESNISGYKTYLSVEEFSELKTLQESYFYLLKAGETKLAENILNLSKEKYIPLKNSADEKFSLQIEQTENRLKIIQKKFPDNSISKTQSEFLKLKLHFSDTKIVPPQNSVFLEIDRLYNFAMIEKIAEKYVVKKNDCLVKISEQKFGTYKKWKSIYELNKNKMPWPENPDLIYPDMILVLP</sequence>
<name>A0A7T3RCE9_9SPIR</name>
<reference evidence="2 3" key="1">
    <citation type="submission" date="2020-11" db="EMBL/GenBank/DDBJ databases">
        <title>Treponema Peruensis nv. sp., first commensal Treponema isolated from human feces.</title>
        <authorList>
            <person name="Belkhou C."/>
            <person name="Raes J."/>
        </authorList>
    </citation>
    <scope>NUCLEOTIDE SEQUENCE [LARGE SCALE GENOMIC DNA]</scope>
    <source>
        <strain evidence="2 3">RCC2812</strain>
    </source>
</reference>
<dbReference type="KEGG" id="tper:IWA51_09720"/>
<evidence type="ECO:0000313" key="2">
    <source>
        <dbReference type="EMBL" id="QQA00539.1"/>
    </source>
</evidence>
<dbReference type="PROSITE" id="PS51782">
    <property type="entry name" value="LYSM"/>
    <property type="match status" value="1"/>
</dbReference>
<dbReference type="InterPro" id="IPR036779">
    <property type="entry name" value="LysM_dom_sf"/>
</dbReference>
<dbReference type="Gene3D" id="3.10.350.10">
    <property type="entry name" value="LysM domain"/>
    <property type="match status" value="1"/>
</dbReference>
<dbReference type="InterPro" id="IPR052196">
    <property type="entry name" value="Bact_Kbp"/>
</dbReference>
<dbReference type="Proteomes" id="UP000595224">
    <property type="component" value="Chromosome"/>
</dbReference>
<dbReference type="AlphaFoldDB" id="A0A7T3RCE9"/>
<dbReference type="InterPro" id="IPR018392">
    <property type="entry name" value="LysM"/>
</dbReference>
<evidence type="ECO:0000259" key="1">
    <source>
        <dbReference type="PROSITE" id="PS51782"/>
    </source>
</evidence>
<dbReference type="PANTHER" id="PTHR34700">
    <property type="entry name" value="POTASSIUM BINDING PROTEIN KBP"/>
    <property type="match status" value="1"/>
</dbReference>
<evidence type="ECO:0000313" key="3">
    <source>
        <dbReference type="Proteomes" id="UP000595224"/>
    </source>
</evidence>
<proteinExistence type="predicted"/>
<dbReference type="RefSeq" id="WP_198442262.1">
    <property type="nucleotide sequence ID" value="NZ_CBCSHE010000009.1"/>
</dbReference>